<keyword evidence="2" id="KW-1185">Reference proteome</keyword>
<organism evidence="1 2">
    <name type="scientific">Lentinula aciculospora</name>
    <dbReference type="NCBI Taxonomy" id="153920"/>
    <lineage>
        <taxon>Eukaryota</taxon>
        <taxon>Fungi</taxon>
        <taxon>Dikarya</taxon>
        <taxon>Basidiomycota</taxon>
        <taxon>Agaricomycotina</taxon>
        <taxon>Agaricomycetes</taxon>
        <taxon>Agaricomycetidae</taxon>
        <taxon>Agaricales</taxon>
        <taxon>Marasmiineae</taxon>
        <taxon>Omphalotaceae</taxon>
        <taxon>Lentinula</taxon>
    </lineage>
</organism>
<dbReference type="AlphaFoldDB" id="A0A9W9AGN2"/>
<dbReference type="Proteomes" id="UP001150266">
    <property type="component" value="Unassembled WGS sequence"/>
</dbReference>
<gene>
    <name evidence="1" type="ORF">J3R30DRAFT_2160563</name>
</gene>
<evidence type="ECO:0000313" key="1">
    <source>
        <dbReference type="EMBL" id="KAJ4482354.1"/>
    </source>
</evidence>
<reference evidence="1" key="1">
    <citation type="submission" date="2022-08" db="EMBL/GenBank/DDBJ databases">
        <title>A Global Phylogenomic Analysis of the Shiitake Genus Lentinula.</title>
        <authorList>
            <consortium name="DOE Joint Genome Institute"/>
            <person name="Sierra-Patev S."/>
            <person name="Min B."/>
            <person name="Naranjo-Ortiz M."/>
            <person name="Looney B."/>
            <person name="Konkel Z."/>
            <person name="Slot J.C."/>
            <person name="Sakamoto Y."/>
            <person name="Steenwyk J.L."/>
            <person name="Rokas A."/>
            <person name="Carro J."/>
            <person name="Camarero S."/>
            <person name="Ferreira P."/>
            <person name="Molpeceres G."/>
            <person name="Ruiz-Duenas F.J."/>
            <person name="Serrano A."/>
            <person name="Henrissat B."/>
            <person name="Drula E."/>
            <person name="Hughes K.W."/>
            <person name="Mata J.L."/>
            <person name="Ishikawa N.K."/>
            <person name="Vargas-Isla R."/>
            <person name="Ushijima S."/>
            <person name="Smith C.A."/>
            <person name="Ahrendt S."/>
            <person name="Andreopoulos W."/>
            <person name="He G."/>
            <person name="Labutti K."/>
            <person name="Lipzen A."/>
            <person name="Ng V."/>
            <person name="Riley R."/>
            <person name="Sandor L."/>
            <person name="Barry K."/>
            <person name="Martinez A.T."/>
            <person name="Xiao Y."/>
            <person name="Gibbons J.G."/>
            <person name="Terashima K."/>
            <person name="Grigoriev I.V."/>
            <person name="Hibbett D.S."/>
        </authorList>
    </citation>
    <scope>NUCLEOTIDE SEQUENCE</scope>
    <source>
        <strain evidence="1">JLM2183</strain>
    </source>
</reference>
<dbReference type="EMBL" id="JAOTPV010000005">
    <property type="protein sequence ID" value="KAJ4482354.1"/>
    <property type="molecule type" value="Genomic_DNA"/>
</dbReference>
<dbReference type="OrthoDB" id="3237970at2759"/>
<accession>A0A9W9AGN2</accession>
<comment type="caution">
    <text evidence="1">The sequence shown here is derived from an EMBL/GenBank/DDBJ whole genome shotgun (WGS) entry which is preliminary data.</text>
</comment>
<protein>
    <submittedName>
        <fullName evidence="1">Uncharacterized protein</fullName>
    </submittedName>
</protein>
<proteinExistence type="predicted"/>
<sequence>MRSSLVRFIQIVSKNSLPVWSKFNPPLHQVAKAAEKTAQPTIIGSLIQRKAIAADTWPANLRIEPVIKKEDLKNVHATIRPRLKQMLREA</sequence>
<evidence type="ECO:0000313" key="2">
    <source>
        <dbReference type="Proteomes" id="UP001150266"/>
    </source>
</evidence>
<name>A0A9W9AGN2_9AGAR</name>